<dbReference type="InterPro" id="IPR011990">
    <property type="entry name" value="TPR-like_helical_dom_sf"/>
</dbReference>
<feature type="domain" description="Telomerase activating protein Est1-like N-terminal" evidence="4">
    <location>
        <begin position="98"/>
        <end position="252"/>
    </location>
</feature>
<feature type="domain" description="DNA/RNA-binding" evidence="3">
    <location>
        <begin position="273"/>
        <end position="594"/>
    </location>
</feature>
<comment type="function">
    <text evidence="1">Plays a role in nonsense-mediated mRNA decay.</text>
</comment>
<feature type="region of interest" description="Disordered" evidence="2">
    <location>
        <begin position="698"/>
        <end position="724"/>
    </location>
</feature>
<evidence type="ECO:0000256" key="1">
    <source>
        <dbReference type="RuleBase" id="RU369098"/>
    </source>
</evidence>
<dbReference type="AlphaFoldDB" id="A0A4T0X227"/>
<dbReference type="STRING" id="52247.A0A4T0X227"/>
<dbReference type="GO" id="GO:0070034">
    <property type="term" value="F:telomerase RNA binding"/>
    <property type="evidence" value="ECO:0007669"/>
    <property type="project" value="TreeGrafter"/>
</dbReference>
<comment type="caution">
    <text evidence="5">The sequence shown here is derived from an EMBL/GenBank/DDBJ whole genome shotgun (WGS) entry which is preliminary data.</text>
</comment>
<dbReference type="Pfam" id="PF10373">
    <property type="entry name" value="EST1_DNA_bind"/>
    <property type="match status" value="1"/>
</dbReference>
<accession>A0A4T0X227</accession>
<dbReference type="Gene3D" id="1.25.40.10">
    <property type="entry name" value="Tetratricopeptide repeat domain"/>
    <property type="match status" value="1"/>
</dbReference>
<feature type="region of interest" description="Disordered" evidence="2">
    <location>
        <begin position="739"/>
        <end position="811"/>
    </location>
</feature>
<dbReference type="SUPFAM" id="SSF48452">
    <property type="entry name" value="TPR-like"/>
    <property type="match status" value="1"/>
</dbReference>
<dbReference type="InterPro" id="IPR018834">
    <property type="entry name" value="DNA/RNA-bd_Est1-type"/>
</dbReference>
<dbReference type="GO" id="GO:0005697">
    <property type="term" value="C:telomerase holoenzyme complex"/>
    <property type="evidence" value="ECO:0007669"/>
    <property type="project" value="TreeGrafter"/>
</dbReference>
<proteinExistence type="predicted"/>
<dbReference type="GO" id="GO:0042162">
    <property type="term" value="F:telomeric DNA binding"/>
    <property type="evidence" value="ECO:0007669"/>
    <property type="project" value="TreeGrafter"/>
</dbReference>
<sequence>MSEEEVTRIPPSLNTDIDALISTNKETIHNVLSNAMDVSDASILQGTLNFSHSKLSSFILDTISYQYNLCNQIDNESDAQQLLVYEKLNSNIRSVGNIIDKVWIDMHHPAIKSYQSLFLQLSKSKDTSIINNKKQSYNNKSKFHNSNTNTNPTNSQNFVEYRKLFDKFVKLVSKALDFYFTLLQTILSQYDLSVYIPVKKICSTLKIDINTITDDKNIKLLPNSNTLISSIVYLIHKCVLYIGDLSRYRTLIAKTYLPSTSISKADNNNYSKSIELYKLSLLILPSLGDPYNHIAIIDNVKDDKFNVVYNFVRASLTSTPLDLAQSNLLNLLNKNSKSNAILRKFENLNGLDRQTITKNDRLSLLKSQFLVLFNYNLLPSRWRSKPGYLVSGHEIKLIEDDFYYLLSTLDFHKQIFNDFYLKQVVILLGGFELLIDPKNIENSRLKQSTAIITDYLAFMFRFLENLLKICIKICNNPNANEQHQEIDEQETPQKLSMAFSTSLLPVIRLLLCWFKEREIARVYLARSGNLANLLAILINRLISYLDDTASINRLKELLPSEKDWSIETVLMTKPSRSRLFKEDVSLREFKPINYMLDDFDDSRFFTKDSNSVLALIGESPIEDKGSTGSVTKFNDNILRLVAIIVLGKRLVLENAKNIQWVPATASDNAINTFIGSFKVDKNVDLTIEPITLNKDLKIGNSKGKEHKPKRKTVESSNSNTKLANTTTYAGSSFSNFGSVLPGSLPKPERPKRNKSNDAFSLERPKTFSVVDSTSNNSFKKDSSKSNKDYNSKTSRRPITSPISTTHTTDYQQNHYSRYADMVANIVNEDSQDTAITSASTGSHSNKSFINESNLEKNAVKSNNNEYMFKWDSGSENTSTQLNSLNSSSSQINSNHDSNLLDRFGFSNTGGAFSSMGDNTKLSSMFEINNMNSFQDTNMSVNRMNSYGSYNVNVDKFLGDSNYINNFNNLNMGLNNYMQSSLNNVNMGSVYNTSTRINDNMNINMNINSNTTPINVSTDVQNAMNYMNSYNGYSNSFNNSNSHMSQFGIPSEVESQIYGTNLHKDSSDRSK</sequence>
<comment type="subcellular location">
    <subcellularLocation>
        <location evidence="1">Nucleus</location>
    </subcellularLocation>
</comment>
<keyword evidence="1" id="KW-0866">Nonsense-mediated mRNA decay</keyword>
<dbReference type="Pfam" id="PF10374">
    <property type="entry name" value="EST1"/>
    <property type="match status" value="1"/>
</dbReference>
<dbReference type="EMBL" id="SELW01000331">
    <property type="protein sequence ID" value="TID29179.1"/>
    <property type="molecule type" value="Genomic_DNA"/>
</dbReference>
<keyword evidence="1" id="KW-0539">Nucleus</keyword>
<dbReference type="OrthoDB" id="69928at2759"/>
<evidence type="ECO:0000259" key="4">
    <source>
        <dbReference type="Pfam" id="PF10374"/>
    </source>
</evidence>
<evidence type="ECO:0000313" key="6">
    <source>
        <dbReference type="Proteomes" id="UP000307173"/>
    </source>
</evidence>
<name>A0A4T0X227_9ASCO</name>
<dbReference type="PANTHER" id="PTHR15696">
    <property type="entry name" value="SMG-7 SUPPRESSOR WITH MORPHOLOGICAL EFFECT ON GENITALIA PROTEIN 7"/>
    <property type="match status" value="1"/>
</dbReference>
<gene>
    <name evidence="5" type="ORF">CANINC_002136</name>
</gene>
<organism evidence="5 6">
    <name type="scientific">Pichia inconspicua</name>
    <dbReference type="NCBI Taxonomy" id="52247"/>
    <lineage>
        <taxon>Eukaryota</taxon>
        <taxon>Fungi</taxon>
        <taxon>Dikarya</taxon>
        <taxon>Ascomycota</taxon>
        <taxon>Saccharomycotina</taxon>
        <taxon>Pichiomycetes</taxon>
        <taxon>Pichiales</taxon>
        <taxon>Pichiaceae</taxon>
        <taxon>Pichia</taxon>
    </lineage>
</organism>
<dbReference type="PANTHER" id="PTHR15696:SF37">
    <property type="entry name" value="NONSENSE-MEDIATED MRNA DECAY FACTOR EBS1-RELATED"/>
    <property type="match status" value="1"/>
</dbReference>
<feature type="compositionally biased region" description="Polar residues" evidence="2">
    <location>
        <begin position="714"/>
        <end position="724"/>
    </location>
</feature>
<dbReference type="InterPro" id="IPR045153">
    <property type="entry name" value="Est1/Ebs1-like"/>
</dbReference>
<dbReference type="InterPro" id="IPR019458">
    <property type="entry name" value="Est1-like_N"/>
</dbReference>
<reference evidence="5 6" key="1">
    <citation type="journal article" date="2019" name="Front. Genet.">
        <title>Whole-Genome Sequencing of the Opportunistic Yeast Pathogen Candida inconspicua Uncovers Its Hybrid Origin.</title>
        <authorList>
            <person name="Mixao V."/>
            <person name="Hansen A.P."/>
            <person name="Saus E."/>
            <person name="Boekhout T."/>
            <person name="Lass-Florl C."/>
            <person name="Gabaldon T."/>
        </authorList>
    </citation>
    <scope>NUCLEOTIDE SEQUENCE [LARGE SCALE GENOMIC DNA]</scope>
    <source>
        <strain evidence="5 6">CBS 180</strain>
    </source>
</reference>
<dbReference type="GO" id="GO:0000184">
    <property type="term" value="P:nuclear-transcribed mRNA catabolic process, nonsense-mediated decay"/>
    <property type="evidence" value="ECO:0007669"/>
    <property type="project" value="UniProtKB-KW"/>
</dbReference>
<feature type="compositionally biased region" description="Low complexity" evidence="2">
    <location>
        <begin position="797"/>
        <end position="808"/>
    </location>
</feature>
<dbReference type="Proteomes" id="UP000307173">
    <property type="component" value="Unassembled WGS sequence"/>
</dbReference>
<keyword evidence="6" id="KW-1185">Reference proteome</keyword>
<evidence type="ECO:0000313" key="5">
    <source>
        <dbReference type="EMBL" id="TID29179.1"/>
    </source>
</evidence>
<evidence type="ECO:0000259" key="3">
    <source>
        <dbReference type="Pfam" id="PF10373"/>
    </source>
</evidence>
<protein>
    <recommendedName>
        <fullName evidence="1">Nonsense-mediated mRNA decay factor</fullName>
    </recommendedName>
</protein>
<feature type="compositionally biased region" description="Basic and acidic residues" evidence="2">
    <location>
        <begin position="778"/>
        <end position="790"/>
    </location>
</feature>
<evidence type="ECO:0000256" key="2">
    <source>
        <dbReference type="SAM" id="MobiDB-lite"/>
    </source>
</evidence>